<dbReference type="Pfam" id="PF01068">
    <property type="entry name" value="DNA_ligase_A_M"/>
    <property type="match status" value="1"/>
</dbReference>
<evidence type="ECO:0000313" key="14">
    <source>
        <dbReference type="EnsemblMetazoa" id="MESCA007139-PA"/>
    </source>
</evidence>
<dbReference type="GO" id="GO:0046872">
    <property type="term" value="F:metal ion binding"/>
    <property type="evidence" value="ECO:0007669"/>
    <property type="project" value="UniProtKB-KW"/>
</dbReference>
<dbReference type="GO" id="GO:0006297">
    <property type="term" value="P:nucleotide-excision repair, DNA gap filling"/>
    <property type="evidence" value="ECO:0007669"/>
    <property type="project" value="TreeGrafter"/>
</dbReference>
<dbReference type="HOGENOM" id="CLU_004844_2_0_1"/>
<evidence type="ECO:0000256" key="5">
    <source>
        <dbReference type="ARBA" id="ARBA00022741"/>
    </source>
</evidence>
<dbReference type="Gene3D" id="1.10.3260.10">
    <property type="entry name" value="DNA ligase, ATP-dependent, N-terminal domain"/>
    <property type="match status" value="1"/>
</dbReference>
<dbReference type="InterPro" id="IPR036420">
    <property type="entry name" value="BRCT_dom_sf"/>
</dbReference>
<dbReference type="EC" id="6.5.1.1" evidence="2"/>
<dbReference type="GO" id="GO:0005524">
    <property type="term" value="F:ATP binding"/>
    <property type="evidence" value="ECO:0007669"/>
    <property type="project" value="UniProtKB-KW"/>
</dbReference>
<dbReference type="Gene3D" id="3.40.50.10190">
    <property type="entry name" value="BRCT domain"/>
    <property type="match status" value="1"/>
</dbReference>
<evidence type="ECO:0000256" key="1">
    <source>
        <dbReference type="ARBA" id="ARBA00007572"/>
    </source>
</evidence>
<comment type="catalytic activity">
    <reaction evidence="11">
        <text>ATP + (deoxyribonucleotide)n-3'-hydroxyl + 5'-phospho-(deoxyribonucleotide)m = (deoxyribonucleotide)n+m + AMP + diphosphate.</text>
        <dbReference type="EC" id="6.5.1.1"/>
    </reaction>
</comment>
<dbReference type="Pfam" id="PF04675">
    <property type="entry name" value="DNA_ligase_A_N"/>
    <property type="match status" value="1"/>
</dbReference>
<dbReference type="OMA" id="IMLQHRT"/>
<evidence type="ECO:0000256" key="10">
    <source>
        <dbReference type="ARBA" id="ARBA00023242"/>
    </source>
</evidence>
<dbReference type="GO" id="GO:0006310">
    <property type="term" value="P:DNA recombination"/>
    <property type="evidence" value="ECO:0007669"/>
    <property type="project" value="InterPro"/>
</dbReference>
<keyword evidence="10" id="KW-0539">Nucleus</keyword>
<keyword evidence="15" id="KW-1185">Reference proteome</keyword>
<evidence type="ECO:0000256" key="4">
    <source>
        <dbReference type="ARBA" id="ARBA00022723"/>
    </source>
</evidence>
<dbReference type="GO" id="GO:0003910">
    <property type="term" value="F:DNA ligase (ATP) activity"/>
    <property type="evidence" value="ECO:0007669"/>
    <property type="project" value="UniProtKB-EC"/>
</dbReference>
<keyword evidence="4" id="KW-0479">Metal-binding</keyword>
<reference evidence="14" key="2">
    <citation type="submission" date="2015-06" db="UniProtKB">
        <authorList>
            <consortium name="EnsemblMetazoa"/>
        </authorList>
    </citation>
    <scope>IDENTIFICATION</scope>
</reference>
<evidence type="ECO:0000313" key="15">
    <source>
        <dbReference type="Proteomes" id="UP000015102"/>
    </source>
</evidence>
<evidence type="ECO:0000256" key="12">
    <source>
        <dbReference type="RuleBase" id="RU004196"/>
    </source>
</evidence>
<dbReference type="Gene3D" id="3.30.470.30">
    <property type="entry name" value="DNA ligase/mRNA capping enzyme"/>
    <property type="match status" value="1"/>
</dbReference>
<reference evidence="15" key="1">
    <citation type="submission" date="2013-02" db="EMBL/GenBank/DDBJ databases">
        <authorList>
            <person name="Hughes D."/>
        </authorList>
    </citation>
    <scope>NUCLEOTIDE SEQUENCE</scope>
    <source>
        <strain>Durham</strain>
        <strain evidence="15">NC isolate 2 -- Noor lab</strain>
    </source>
</reference>
<keyword evidence="6" id="KW-0227">DNA damage</keyword>
<dbReference type="InterPro" id="IPR012340">
    <property type="entry name" value="NA-bd_OB-fold"/>
</dbReference>
<keyword evidence="5" id="KW-0547">Nucleotide-binding</keyword>
<dbReference type="NCBIfam" id="TIGR00574">
    <property type="entry name" value="dnl1"/>
    <property type="match status" value="1"/>
</dbReference>
<dbReference type="CDD" id="cd07903">
    <property type="entry name" value="Adenylation_DNA_ligase_IV"/>
    <property type="match status" value="1"/>
</dbReference>
<dbReference type="GO" id="GO:0032807">
    <property type="term" value="C:DNA ligase IV complex"/>
    <property type="evidence" value="ECO:0007669"/>
    <property type="project" value="TreeGrafter"/>
</dbReference>
<evidence type="ECO:0000256" key="2">
    <source>
        <dbReference type="ARBA" id="ARBA00012727"/>
    </source>
</evidence>
<evidence type="ECO:0000256" key="8">
    <source>
        <dbReference type="ARBA" id="ARBA00022842"/>
    </source>
</evidence>
<dbReference type="EnsemblMetazoa" id="MESCA007139-RA">
    <property type="protein sequence ID" value="MESCA007139-PA"/>
    <property type="gene ID" value="MESCA007139"/>
</dbReference>
<keyword evidence="3" id="KW-0436">Ligase</keyword>
<feature type="domain" description="ATP-dependent DNA ligase family profile" evidence="13">
    <location>
        <begin position="308"/>
        <end position="438"/>
    </location>
</feature>
<evidence type="ECO:0000256" key="7">
    <source>
        <dbReference type="ARBA" id="ARBA00022840"/>
    </source>
</evidence>
<sequence length="707" mass="82142">MHETNFILICEILEKIQESKSIQRKENILKEFILKFSGEKYYTYPAIRLLIPILDSDRPKSGLAVNSIAKIYIKSLQLSNKSIDAQKIFLITKPRISIKQSECTLEEINKFLDIVCNSSRKDVEFEFKKFIEKLSSLEQKWILNIILKKLDLGLSAEKILNTIHPNASEFYNRKTDLKFLCDQFNKGKLNFGVCGTSLFNFVKPMLCQRVDSKKINEILSKNDEFWAEEKMDGERFQLHYQKLNSKFILFSRKGIDYSQKFFKTIEILSKLFKGNIENCILDGEMMVWNSQSKTFKVKGEFIDVKNLVSSNINNPCFVCFDILYINNKSLIDLSYSDRLQLVKEHFKTSLGQFHILNQSKIRNVSEFTSYFNKSLENNCEGIVLKQVSSTYKPGQRVNDWIKIKPDYIDGLITDLDVLIMGVNTRSNYIESFYVGVLDEKGTLHCIGKVSSGLSESKKKYLTNKLKPFYMVKKPSNAEFGNEKPYMYLNIKKSIILQIRASELVLSDSFKTPYTLRFPRIDSIRDDKEWDSCLKLSDFEHLYQSLSSVAKIHKRKTCDEDFSGKSFKVNKEKLMNPYQTVISHPTEVLSEKFADLNFCILSPTKNHTVSEAKEIPLKCICIAGELTPKVKSLLNLRKYNIICFDWLLRQYNNPKTTIKISPKDLICSTSELTEQMKEYYDEFCDSFDDFISENELKEILININSNEE</sequence>
<dbReference type="InterPro" id="IPR016059">
    <property type="entry name" value="DNA_ligase_ATP-dep_CS"/>
</dbReference>
<keyword evidence="9" id="KW-0234">DNA repair</keyword>
<accession>T1GTU5</accession>
<dbReference type="Gene3D" id="2.40.50.140">
    <property type="entry name" value="Nucleic acid-binding proteins"/>
    <property type="match status" value="1"/>
</dbReference>
<evidence type="ECO:0000256" key="6">
    <source>
        <dbReference type="ARBA" id="ARBA00022763"/>
    </source>
</evidence>
<evidence type="ECO:0000256" key="11">
    <source>
        <dbReference type="ARBA" id="ARBA00034003"/>
    </source>
</evidence>
<keyword evidence="8" id="KW-0460">Magnesium</keyword>
<dbReference type="SUPFAM" id="SSF56091">
    <property type="entry name" value="DNA ligase/mRNA capping enzyme, catalytic domain"/>
    <property type="match status" value="1"/>
</dbReference>
<dbReference type="STRING" id="36166.T1GTU5"/>
<dbReference type="GO" id="GO:0003677">
    <property type="term" value="F:DNA binding"/>
    <property type="evidence" value="ECO:0007669"/>
    <property type="project" value="InterPro"/>
</dbReference>
<dbReference type="Proteomes" id="UP000015102">
    <property type="component" value="Unassembled WGS sequence"/>
</dbReference>
<dbReference type="SUPFAM" id="SSF50249">
    <property type="entry name" value="Nucleic acid-binding proteins"/>
    <property type="match status" value="1"/>
</dbReference>
<dbReference type="InterPro" id="IPR012310">
    <property type="entry name" value="DNA_ligase_ATP-dep_cent"/>
</dbReference>
<dbReference type="InterPro" id="IPR036599">
    <property type="entry name" value="DNA_ligase_N_sf"/>
</dbReference>
<dbReference type="PANTHER" id="PTHR45997">
    <property type="entry name" value="DNA LIGASE 4"/>
    <property type="match status" value="1"/>
</dbReference>
<dbReference type="InterPro" id="IPR012308">
    <property type="entry name" value="DNA_ligase_ATP-dep_N"/>
</dbReference>
<dbReference type="EMBL" id="CAQQ02060439">
    <property type="status" value="NOT_ANNOTATED_CDS"/>
    <property type="molecule type" value="Genomic_DNA"/>
</dbReference>
<dbReference type="AlphaFoldDB" id="T1GTU5"/>
<dbReference type="InterPro" id="IPR029710">
    <property type="entry name" value="LIG4"/>
</dbReference>
<organism evidence="14 15">
    <name type="scientific">Megaselia scalaris</name>
    <name type="common">Humpbacked fly</name>
    <name type="synonym">Phora scalaris</name>
    <dbReference type="NCBI Taxonomy" id="36166"/>
    <lineage>
        <taxon>Eukaryota</taxon>
        <taxon>Metazoa</taxon>
        <taxon>Ecdysozoa</taxon>
        <taxon>Arthropoda</taxon>
        <taxon>Hexapoda</taxon>
        <taxon>Insecta</taxon>
        <taxon>Pterygota</taxon>
        <taxon>Neoptera</taxon>
        <taxon>Endopterygota</taxon>
        <taxon>Diptera</taxon>
        <taxon>Brachycera</taxon>
        <taxon>Muscomorpha</taxon>
        <taxon>Platypezoidea</taxon>
        <taxon>Phoridae</taxon>
        <taxon>Megaseliini</taxon>
        <taxon>Megaselia</taxon>
    </lineage>
</organism>
<protein>
    <recommendedName>
        <fullName evidence="2">DNA ligase (ATP)</fullName>
        <ecNumber evidence="2">6.5.1.1</ecNumber>
    </recommendedName>
</protein>
<dbReference type="GO" id="GO:0071897">
    <property type="term" value="P:DNA biosynthetic process"/>
    <property type="evidence" value="ECO:0007669"/>
    <property type="project" value="InterPro"/>
</dbReference>
<dbReference type="GO" id="GO:0005958">
    <property type="term" value="C:DNA-dependent protein kinase-DNA ligase 4 complex"/>
    <property type="evidence" value="ECO:0007669"/>
    <property type="project" value="TreeGrafter"/>
</dbReference>
<dbReference type="GO" id="GO:0006303">
    <property type="term" value="P:double-strand break repair via nonhomologous end joining"/>
    <property type="evidence" value="ECO:0007669"/>
    <property type="project" value="TreeGrafter"/>
</dbReference>
<dbReference type="InterPro" id="IPR012309">
    <property type="entry name" value="DNA_ligase_ATP-dep_C"/>
</dbReference>
<evidence type="ECO:0000256" key="9">
    <source>
        <dbReference type="ARBA" id="ARBA00023204"/>
    </source>
</evidence>
<dbReference type="InterPro" id="IPR044125">
    <property type="entry name" value="Adenylation_DNA_ligase_IV"/>
</dbReference>
<dbReference type="PROSITE" id="PS50160">
    <property type="entry name" value="DNA_LIGASE_A3"/>
    <property type="match status" value="1"/>
</dbReference>
<evidence type="ECO:0000256" key="3">
    <source>
        <dbReference type="ARBA" id="ARBA00022598"/>
    </source>
</evidence>
<evidence type="ECO:0000259" key="13">
    <source>
        <dbReference type="PROSITE" id="PS50160"/>
    </source>
</evidence>
<name>T1GTU5_MEGSC</name>
<comment type="similarity">
    <text evidence="1 12">Belongs to the ATP-dependent DNA ligase family.</text>
</comment>
<dbReference type="PANTHER" id="PTHR45997:SF1">
    <property type="entry name" value="DNA LIGASE 4"/>
    <property type="match status" value="1"/>
</dbReference>
<dbReference type="PROSITE" id="PS00333">
    <property type="entry name" value="DNA_LIGASE_A2"/>
    <property type="match status" value="1"/>
</dbReference>
<proteinExistence type="inferred from homology"/>
<keyword evidence="7" id="KW-0067">ATP-binding</keyword>
<dbReference type="Pfam" id="PF04679">
    <property type="entry name" value="DNA_ligase_A_C"/>
    <property type="match status" value="1"/>
</dbReference>
<dbReference type="InterPro" id="IPR000977">
    <property type="entry name" value="DNA_ligase_ATP-dep"/>
</dbReference>